<proteinExistence type="predicted"/>
<dbReference type="AlphaFoldDB" id="A0A7S3G054"/>
<evidence type="ECO:0000256" key="1">
    <source>
        <dbReference type="SAM" id="SignalP"/>
    </source>
</evidence>
<accession>A0A7S3G054</accession>
<name>A0A7S3G054_9EUKA</name>
<feature type="signal peptide" evidence="1">
    <location>
        <begin position="1"/>
        <end position="21"/>
    </location>
</feature>
<gene>
    <name evidence="2" type="ORF">PBIL07802_LOCUS3399</name>
</gene>
<sequence length="237" mass="25231">MGRSVPFTCCVLAISLTITLAAQSNDYNCEYASSSFVRNEDAFVCLVVGSQVARIQTKVDSFSLFQVPNSIDTSSSISSLSIAARVAGTESPVVEYTNTYGFIAPYKTVIVQMDMGTVQNITYDSSDCGACSITTDSACSVVDFACHKRCVTNVCGYNSTECCAPSMSQSDCEQAGKVNCDVKFYVAWQGTDSNGQTLTSYGNTFSNYQMYSISSIISAAANAITDVQSAIHSLFGG</sequence>
<keyword evidence="1" id="KW-0732">Signal</keyword>
<evidence type="ECO:0000313" key="2">
    <source>
        <dbReference type="EMBL" id="CAE0241237.1"/>
    </source>
</evidence>
<dbReference type="EMBL" id="HBIB01005641">
    <property type="protein sequence ID" value="CAE0241237.1"/>
    <property type="molecule type" value="Transcribed_RNA"/>
</dbReference>
<organism evidence="2">
    <name type="scientific">Palpitomonas bilix</name>
    <dbReference type="NCBI Taxonomy" id="652834"/>
    <lineage>
        <taxon>Eukaryota</taxon>
        <taxon>Eukaryota incertae sedis</taxon>
    </lineage>
</organism>
<reference evidence="2" key="1">
    <citation type="submission" date="2021-01" db="EMBL/GenBank/DDBJ databases">
        <authorList>
            <person name="Corre E."/>
            <person name="Pelletier E."/>
            <person name="Niang G."/>
            <person name="Scheremetjew M."/>
            <person name="Finn R."/>
            <person name="Kale V."/>
            <person name="Holt S."/>
            <person name="Cochrane G."/>
            <person name="Meng A."/>
            <person name="Brown T."/>
            <person name="Cohen L."/>
        </authorList>
    </citation>
    <scope>NUCLEOTIDE SEQUENCE</scope>
    <source>
        <strain evidence="2">NIES-2562</strain>
    </source>
</reference>
<feature type="chain" id="PRO_5030908448" evidence="1">
    <location>
        <begin position="22"/>
        <end position="237"/>
    </location>
</feature>
<protein>
    <submittedName>
        <fullName evidence="2">Uncharacterized protein</fullName>
    </submittedName>
</protein>